<dbReference type="RefSeq" id="WP_087046843.1">
    <property type="nucleotide sequence ID" value="NZ_FCOB02000015.1"/>
</dbReference>
<evidence type="ECO:0000313" key="1">
    <source>
        <dbReference type="EMBL" id="SAK71230.1"/>
    </source>
</evidence>
<dbReference type="AlphaFoldDB" id="A0A158BML2"/>
<gene>
    <name evidence="1" type="ORF">AWB83_03444</name>
</gene>
<evidence type="ECO:0000313" key="2">
    <source>
        <dbReference type="Proteomes" id="UP000054978"/>
    </source>
</evidence>
<dbReference type="STRING" id="1777144.AWB83_03444"/>
<dbReference type="Proteomes" id="UP000054978">
    <property type="component" value="Unassembled WGS sequence"/>
</dbReference>
<dbReference type="EMBL" id="FCOB02000015">
    <property type="protein sequence ID" value="SAK71230.1"/>
    <property type="molecule type" value="Genomic_DNA"/>
</dbReference>
<accession>A0A158BML2</accession>
<comment type="caution">
    <text evidence="1">The sequence shown here is derived from an EMBL/GenBank/DDBJ whole genome shotgun (WGS) entry which is preliminary data.</text>
</comment>
<proteinExistence type="predicted"/>
<keyword evidence="2" id="KW-1185">Reference proteome</keyword>
<sequence length="64" mass="6738">MKQAADGTPFDSRRYAKACAASLGIALPDALLTDVAALLDTMHASARQLAIALDEPEPDDEPRA</sequence>
<protein>
    <submittedName>
        <fullName evidence="1">Uncharacterized protein</fullName>
    </submittedName>
</protein>
<name>A0A158BML2_9BURK</name>
<organism evidence="1 2">
    <name type="scientific">Caballeronia ptereochthonis</name>
    <dbReference type="NCBI Taxonomy" id="1777144"/>
    <lineage>
        <taxon>Bacteria</taxon>
        <taxon>Pseudomonadati</taxon>
        <taxon>Pseudomonadota</taxon>
        <taxon>Betaproteobacteria</taxon>
        <taxon>Burkholderiales</taxon>
        <taxon>Burkholderiaceae</taxon>
        <taxon>Caballeronia</taxon>
    </lineage>
</organism>
<reference evidence="1" key="1">
    <citation type="submission" date="2016-01" db="EMBL/GenBank/DDBJ databases">
        <authorList>
            <person name="Peeters C."/>
        </authorList>
    </citation>
    <scope>NUCLEOTIDE SEQUENCE [LARGE SCALE GENOMIC DNA]</scope>
    <source>
        <strain evidence="1">LMG 29326</strain>
    </source>
</reference>